<evidence type="ECO:0000313" key="2">
    <source>
        <dbReference type="Proteomes" id="UP000247814"/>
    </source>
</evidence>
<reference evidence="1 2" key="1">
    <citation type="submission" date="2017-07" db="EMBL/GenBank/DDBJ databases">
        <title>A draft genome sequence of Komagataeibacter sucrofermentans LMG 18788.</title>
        <authorList>
            <person name="Skraban J."/>
            <person name="Cleenwerck I."/>
            <person name="Vandamme P."/>
            <person name="Trcek J."/>
        </authorList>
    </citation>
    <scope>NUCLEOTIDE SEQUENCE [LARGE SCALE GENOMIC DNA]</scope>
    <source>
        <strain evidence="1 2">LMG 18788</strain>
    </source>
</reference>
<sequence>MAGSRSYFGSETLTPFQKQAILSLPEDGGYGTLLNEGSVRASLVLMGFVAGGCSARWGMERARLTASGQKLRRKLAGKCL</sequence>
<proteinExistence type="predicted"/>
<evidence type="ECO:0000313" key="1">
    <source>
        <dbReference type="EMBL" id="PYD78069.1"/>
    </source>
</evidence>
<keyword evidence="2" id="KW-1185">Reference proteome</keyword>
<accession>A0A318QSF2</accession>
<gene>
    <name evidence="1" type="ORF">CFR77_12675</name>
</gene>
<protein>
    <submittedName>
        <fullName evidence="1">Uncharacterized protein</fullName>
    </submittedName>
</protein>
<name>A0A318QSF2_9PROT</name>
<organism evidence="1 2">
    <name type="scientific">Komagataeibacter sucrofermentans</name>
    <dbReference type="NCBI Taxonomy" id="1053551"/>
    <lineage>
        <taxon>Bacteria</taxon>
        <taxon>Pseudomonadati</taxon>
        <taxon>Pseudomonadota</taxon>
        <taxon>Alphaproteobacteria</taxon>
        <taxon>Acetobacterales</taxon>
        <taxon>Acetobacteraceae</taxon>
        <taxon>Komagataeibacter</taxon>
    </lineage>
</organism>
<comment type="caution">
    <text evidence="1">The sequence shown here is derived from an EMBL/GenBank/DDBJ whole genome shotgun (WGS) entry which is preliminary data.</text>
</comment>
<dbReference type="Proteomes" id="UP000247814">
    <property type="component" value="Unassembled WGS sequence"/>
</dbReference>
<dbReference type="AlphaFoldDB" id="A0A318QSF2"/>
<dbReference type="EMBL" id="NKUA01000019">
    <property type="protein sequence ID" value="PYD78069.1"/>
    <property type="molecule type" value="Genomic_DNA"/>
</dbReference>
<dbReference type="OrthoDB" id="7222988at2"/>